<gene>
    <name evidence="2" type="ORF">Fot_02382</name>
</gene>
<comment type="caution">
    <text evidence="2">The sequence shown here is derived from an EMBL/GenBank/DDBJ whole genome shotgun (WGS) entry which is preliminary data.</text>
</comment>
<dbReference type="AlphaFoldDB" id="A0ABD1X9R9"/>
<feature type="region of interest" description="Disordered" evidence="1">
    <location>
        <begin position="125"/>
        <end position="149"/>
    </location>
</feature>
<dbReference type="Proteomes" id="UP001604277">
    <property type="component" value="Unassembled WGS sequence"/>
</dbReference>
<reference evidence="3" key="1">
    <citation type="submission" date="2024-07" db="EMBL/GenBank/DDBJ databases">
        <title>Two chromosome-level genome assemblies of Korean endemic species Abeliophyllum distichum and Forsythia ovata (Oleaceae).</title>
        <authorList>
            <person name="Jang H."/>
        </authorList>
    </citation>
    <scope>NUCLEOTIDE SEQUENCE [LARGE SCALE GENOMIC DNA]</scope>
</reference>
<organism evidence="2 3">
    <name type="scientific">Forsythia ovata</name>
    <dbReference type="NCBI Taxonomy" id="205694"/>
    <lineage>
        <taxon>Eukaryota</taxon>
        <taxon>Viridiplantae</taxon>
        <taxon>Streptophyta</taxon>
        <taxon>Embryophyta</taxon>
        <taxon>Tracheophyta</taxon>
        <taxon>Spermatophyta</taxon>
        <taxon>Magnoliopsida</taxon>
        <taxon>eudicotyledons</taxon>
        <taxon>Gunneridae</taxon>
        <taxon>Pentapetalae</taxon>
        <taxon>asterids</taxon>
        <taxon>lamiids</taxon>
        <taxon>Lamiales</taxon>
        <taxon>Oleaceae</taxon>
        <taxon>Forsythieae</taxon>
        <taxon>Forsythia</taxon>
    </lineage>
</organism>
<evidence type="ECO:0000313" key="2">
    <source>
        <dbReference type="EMBL" id="KAL2557643.1"/>
    </source>
</evidence>
<evidence type="ECO:0000313" key="3">
    <source>
        <dbReference type="Proteomes" id="UP001604277"/>
    </source>
</evidence>
<dbReference type="EMBL" id="JBFOLJ010000001">
    <property type="protein sequence ID" value="KAL2557643.1"/>
    <property type="molecule type" value="Genomic_DNA"/>
</dbReference>
<protein>
    <submittedName>
        <fullName evidence="2">Uncharacterized protein</fullName>
    </submittedName>
</protein>
<feature type="region of interest" description="Disordered" evidence="1">
    <location>
        <begin position="53"/>
        <end position="95"/>
    </location>
</feature>
<feature type="compositionally biased region" description="Basic and acidic residues" evidence="1">
    <location>
        <begin position="132"/>
        <end position="143"/>
    </location>
</feature>
<feature type="compositionally biased region" description="Basic and acidic residues" evidence="1">
    <location>
        <begin position="56"/>
        <end position="74"/>
    </location>
</feature>
<evidence type="ECO:0000256" key="1">
    <source>
        <dbReference type="SAM" id="MobiDB-lite"/>
    </source>
</evidence>
<accession>A0ABD1X9R9</accession>
<feature type="compositionally biased region" description="Basic and acidic residues" evidence="1">
    <location>
        <begin position="81"/>
        <end position="91"/>
    </location>
</feature>
<keyword evidence="3" id="KW-1185">Reference proteome</keyword>
<proteinExistence type="predicted"/>
<sequence length="209" mass="23562">MIGRLYSYRGDFYKVIGSGHLFMKHNLMKKQGSSTLPKIGLVDLAPKKIHPVVKKRSSDNEQKRLSLKSGEKNQDALSTPRTEKDKAKEVGSSKISVEDNEDVEVLDDVALTRKAKKPRISFSKSSQNLAAEVRESEERDKGTELQNLEGPDHSHLVRIREILEGEPSDINPEVFDMIPPHFQRVLTTIDSFWTHGWATTLLSLPLESS</sequence>
<name>A0ABD1X9R9_9LAMI</name>